<organism evidence="2 3">
    <name type="scientific">Oryza sativa subsp. japonica</name>
    <name type="common">Rice</name>
    <dbReference type="NCBI Taxonomy" id="39947"/>
    <lineage>
        <taxon>Eukaryota</taxon>
        <taxon>Viridiplantae</taxon>
        <taxon>Streptophyta</taxon>
        <taxon>Embryophyta</taxon>
        <taxon>Tracheophyta</taxon>
        <taxon>Spermatophyta</taxon>
        <taxon>Magnoliopsida</taxon>
        <taxon>Liliopsida</taxon>
        <taxon>Poales</taxon>
        <taxon>Poaceae</taxon>
        <taxon>BOP clade</taxon>
        <taxon>Oryzoideae</taxon>
        <taxon>Oryzeae</taxon>
        <taxon>Oryzinae</taxon>
        <taxon>Oryza</taxon>
        <taxon>Oryza sativa</taxon>
    </lineage>
</organism>
<reference evidence="3" key="1">
    <citation type="journal article" date="2005" name="Nature">
        <title>The map-based sequence of the rice genome.</title>
        <authorList>
            <consortium name="International rice genome sequencing project (IRGSP)"/>
            <person name="Matsumoto T."/>
            <person name="Wu J."/>
            <person name="Kanamori H."/>
            <person name="Katayose Y."/>
            <person name="Fujisawa M."/>
            <person name="Namiki N."/>
            <person name="Mizuno H."/>
            <person name="Yamamoto K."/>
            <person name="Antonio B.A."/>
            <person name="Baba T."/>
            <person name="Sakata K."/>
            <person name="Nagamura Y."/>
            <person name="Aoki H."/>
            <person name="Arikawa K."/>
            <person name="Arita K."/>
            <person name="Bito T."/>
            <person name="Chiden Y."/>
            <person name="Fujitsuka N."/>
            <person name="Fukunaka R."/>
            <person name="Hamada M."/>
            <person name="Harada C."/>
            <person name="Hayashi A."/>
            <person name="Hijishita S."/>
            <person name="Honda M."/>
            <person name="Hosokawa S."/>
            <person name="Ichikawa Y."/>
            <person name="Idonuma A."/>
            <person name="Iijima M."/>
            <person name="Ikeda M."/>
            <person name="Ikeno M."/>
            <person name="Ito K."/>
            <person name="Ito S."/>
            <person name="Ito T."/>
            <person name="Ito Y."/>
            <person name="Ito Y."/>
            <person name="Iwabuchi A."/>
            <person name="Kamiya K."/>
            <person name="Karasawa W."/>
            <person name="Kurita K."/>
            <person name="Katagiri S."/>
            <person name="Kikuta A."/>
            <person name="Kobayashi H."/>
            <person name="Kobayashi N."/>
            <person name="Machita K."/>
            <person name="Maehara T."/>
            <person name="Masukawa M."/>
            <person name="Mizubayashi T."/>
            <person name="Mukai Y."/>
            <person name="Nagasaki H."/>
            <person name="Nagata Y."/>
            <person name="Naito S."/>
            <person name="Nakashima M."/>
            <person name="Nakama Y."/>
            <person name="Nakamichi Y."/>
            <person name="Nakamura M."/>
            <person name="Meguro A."/>
            <person name="Negishi M."/>
            <person name="Ohta I."/>
            <person name="Ohta T."/>
            <person name="Okamoto M."/>
            <person name="Ono N."/>
            <person name="Saji S."/>
            <person name="Sakaguchi M."/>
            <person name="Sakai K."/>
            <person name="Shibata M."/>
            <person name="Shimokawa T."/>
            <person name="Song J."/>
            <person name="Takazaki Y."/>
            <person name="Terasawa K."/>
            <person name="Tsugane M."/>
            <person name="Tsuji K."/>
            <person name="Ueda S."/>
            <person name="Waki K."/>
            <person name="Yamagata H."/>
            <person name="Yamamoto M."/>
            <person name="Yamamoto S."/>
            <person name="Yamane H."/>
            <person name="Yoshiki S."/>
            <person name="Yoshihara R."/>
            <person name="Yukawa K."/>
            <person name="Zhong H."/>
            <person name="Yano M."/>
            <person name="Yuan Q."/>
            <person name="Ouyang S."/>
            <person name="Liu J."/>
            <person name="Jones K.M."/>
            <person name="Gansberger K."/>
            <person name="Moffat K."/>
            <person name="Hill J."/>
            <person name="Bera J."/>
            <person name="Fadrosh D."/>
            <person name="Jin S."/>
            <person name="Johri S."/>
            <person name="Kim M."/>
            <person name="Overton L."/>
            <person name="Reardon M."/>
            <person name="Tsitrin T."/>
            <person name="Vuong H."/>
            <person name="Weaver B."/>
            <person name="Ciecko A."/>
            <person name="Tallon L."/>
            <person name="Jackson J."/>
            <person name="Pai G."/>
            <person name="Aken S.V."/>
            <person name="Utterback T."/>
            <person name="Reidmuller S."/>
            <person name="Feldblyum T."/>
            <person name="Hsiao J."/>
            <person name="Zismann V."/>
            <person name="Iobst S."/>
            <person name="de Vazeille A.R."/>
            <person name="Buell C.R."/>
            <person name="Ying K."/>
            <person name="Li Y."/>
            <person name="Lu T."/>
            <person name="Huang Y."/>
            <person name="Zhao Q."/>
            <person name="Feng Q."/>
            <person name="Zhang L."/>
            <person name="Zhu J."/>
            <person name="Weng Q."/>
            <person name="Mu J."/>
            <person name="Lu Y."/>
            <person name="Fan D."/>
            <person name="Liu Y."/>
            <person name="Guan J."/>
            <person name="Zhang Y."/>
            <person name="Yu S."/>
            <person name="Liu X."/>
            <person name="Zhang Y."/>
            <person name="Hong G."/>
            <person name="Han B."/>
            <person name="Choisne N."/>
            <person name="Demange N."/>
            <person name="Orjeda G."/>
            <person name="Samain S."/>
            <person name="Cattolico L."/>
            <person name="Pelletier E."/>
            <person name="Couloux A."/>
            <person name="Segurens B."/>
            <person name="Wincker P."/>
            <person name="D'Hont A."/>
            <person name="Scarpelli C."/>
            <person name="Weissenbach J."/>
            <person name="Salanoubat M."/>
            <person name="Quetier F."/>
            <person name="Yu Y."/>
            <person name="Kim H.R."/>
            <person name="Rambo T."/>
            <person name="Currie J."/>
            <person name="Collura K."/>
            <person name="Luo M."/>
            <person name="Yang T."/>
            <person name="Ammiraju J.S.S."/>
            <person name="Engler F."/>
            <person name="Soderlund C."/>
            <person name="Wing R.A."/>
            <person name="Palmer L.E."/>
            <person name="de la Bastide M."/>
            <person name="Spiegel L."/>
            <person name="Nascimento L."/>
            <person name="Zutavern T."/>
            <person name="O'Shaughnessy A."/>
            <person name="Dike S."/>
            <person name="Dedhia N."/>
            <person name="Preston R."/>
            <person name="Balija V."/>
            <person name="McCombie W.R."/>
            <person name="Chow T."/>
            <person name="Chen H."/>
            <person name="Chung M."/>
            <person name="Chen C."/>
            <person name="Shaw J."/>
            <person name="Wu H."/>
            <person name="Hsiao K."/>
            <person name="Chao Y."/>
            <person name="Chu M."/>
            <person name="Cheng C."/>
            <person name="Hour A."/>
            <person name="Lee P."/>
            <person name="Lin S."/>
            <person name="Lin Y."/>
            <person name="Liou J."/>
            <person name="Liu S."/>
            <person name="Hsing Y."/>
            <person name="Raghuvanshi S."/>
            <person name="Mohanty A."/>
            <person name="Bharti A.K."/>
            <person name="Gaur A."/>
            <person name="Gupta V."/>
            <person name="Kumar D."/>
            <person name="Ravi V."/>
            <person name="Vij S."/>
            <person name="Kapur A."/>
            <person name="Khurana P."/>
            <person name="Khurana P."/>
            <person name="Khurana J.P."/>
            <person name="Tyagi A.K."/>
            <person name="Gaikwad K."/>
            <person name="Singh A."/>
            <person name="Dalal V."/>
            <person name="Srivastava S."/>
            <person name="Dixit A."/>
            <person name="Pal A.K."/>
            <person name="Ghazi I.A."/>
            <person name="Yadav M."/>
            <person name="Pandit A."/>
            <person name="Bhargava A."/>
            <person name="Sureshbabu K."/>
            <person name="Batra K."/>
            <person name="Sharma T.R."/>
            <person name="Mohapatra T."/>
            <person name="Singh N.K."/>
            <person name="Messing J."/>
            <person name="Nelson A.B."/>
            <person name="Fuks G."/>
            <person name="Kavchok S."/>
            <person name="Keizer G."/>
            <person name="Linton E."/>
            <person name="Llaca V."/>
            <person name="Song R."/>
            <person name="Tanyolac B."/>
            <person name="Young S."/>
            <person name="Ho-Il K."/>
            <person name="Hahn J.H."/>
            <person name="Sangsakoo G."/>
            <person name="Vanavichit A."/>
            <person name="de Mattos Luiz.A.T."/>
            <person name="Zimmer P.D."/>
            <person name="Malone G."/>
            <person name="Dellagostin O."/>
            <person name="de Oliveira A.C."/>
            <person name="Bevan M."/>
            <person name="Bancroft I."/>
            <person name="Minx P."/>
            <person name="Cordum H."/>
            <person name="Wilson R."/>
            <person name="Cheng Z."/>
            <person name="Jin W."/>
            <person name="Jiang J."/>
            <person name="Leong S.A."/>
            <person name="Iwama H."/>
            <person name="Gojobori T."/>
            <person name="Itoh T."/>
            <person name="Niimura Y."/>
            <person name="Fujii Y."/>
            <person name="Habara T."/>
            <person name="Sakai H."/>
            <person name="Sato Y."/>
            <person name="Wilson G."/>
            <person name="Kumar K."/>
            <person name="McCouch S."/>
            <person name="Juretic N."/>
            <person name="Hoen D."/>
            <person name="Wright S."/>
            <person name="Bruskiewich R."/>
            <person name="Bureau T."/>
            <person name="Miyao A."/>
            <person name="Hirochika H."/>
            <person name="Nishikawa T."/>
            <person name="Kadowaki K."/>
            <person name="Sugiura M."/>
            <person name="Burr B."/>
            <person name="Sasaki T."/>
        </authorList>
    </citation>
    <scope>NUCLEOTIDE SEQUENCE [LARGE SCALE GENOMIC DNA]</scope>
    <source>
        <strain evidence="3">cv. Nipponbare</strain>
    </source>
</reference>
<sequence>PHGIATLRDRKPAVEHRAPPTASAHRPAPAPPLVHRPRLLATSPPPSSPSRTAAISRRCPAVSQCRFAAAAPSRRFTATTTTDDDATATPRSRRRLASQSQQQQQPSGNSQQPSGSSQQPSDEPTIINH</sequence>
<evidence type="ECO:0000256" key="1">
    <source>
        <dbReference type="SAM" id="MobiDB-lite"/>
    </source>
</evidence>
<dbReference type="EMBL" id="AP014964">
    <property type="protein sequence ID" value="BAT04661.1"/>
    <property type="molecule type" value="Genomic_DNA"/>
</dbReference>
<feature type="compositionally biased region" description="Low complexity" evidence="1">
    <location>
        <begin position="98"/>
        <end position="121"/>
    </location>
</feature>
<name>A0A0P0XE18_ORYSJ</name>
<dbReference type="AlphaFoldDB" id="A0A0P0XE18"/>
<feature type="non-terminal residue" evidence="2">
    <location>
        <position position="1"/>
    </location>
</feature>
<reference evidence="2 3" key="2">
    <citation type="journal article" date="2013" name="Plant Cell Physiol.">
        <title>Rice Annotation Project Database (RAP-DB): an integrative and interactive database for rice genomics.</title>
        <authorList>
            <person name="Sakai H."/>
            <person name="Lee S.S."/>
            <person name="Tanaka T."/>
            <person name="Numa H."/>
            <person name="Kim J."/>
            <person name="Kawahara Y."/>
            <person name="Wakimoto H."/>
            <person name="Yang C.C."/>
            <person name="Iwamoto M."/>
            <person name="Abe T."/>
            <person name="Yamada Y."/>
            <person name="Muto A."/>
            <person name="Inokuchi H."/>
            <person name="Ikemura T."/>
            <person name="Matsumoto T."/>
            <person name="Sasaki T."/>
            <person name="Itoh T."/>
        </authorList>
    </citation>
    <scope>NUCLEOTIDE SEQUENCE [LARGE SCALE GENOMIC DNA]</scope>
    <source>
        <strain evidence="3">cv. Nipponbare</strain>
    </source>
</reference>
<evidence type="ECO:0000313" key="3">
    <source>
        <dbReference type="Proteomes" id="UP000059680"/>
    </source>
</evidence>
<dbReference type="Gramene" id="Os08t0272800-01">
    <property type="protein sequence ID" value="Os08t0272800-01"/>
    <property type="gene ID" value="Os08g0272800"/>
</dbReference>
<accession>A0A0P0XE18</accession>
<feature type="compositionally biased region" description="Low complexity" evidence="1">
    <location>
        <begin position="49"/>
        <end position="58"/>
    </location>
</feature>
<gene>
    <name evidence="2" type="ordered locus">Os08g0272800</name>
    <name evidence="2" type="ORF">OSNPB_080272800</name>
</gene>
<evidence type="ECO:0000313" key="2">
    <source>
        <dbReference type="EMBL" id="BAT04661.1"/>
    </source>
</evidence>
<dbReference type="Proteomes" id="UP000059680">
    <property type="component" value="Chromosome 8"/>
</dbReference>
<feature type="compositionally biased region" description="Low complexity" evidence="1">
    <location>
        <begin position="66"/>
        <end position="81"/>
    </location>
</feature>
<feature type="compositionally biased region" description="Basic and acidic residues" evidence="1">
    <location>
        <begin position="7"/>
        <end position="18"/>
    </location>
</feature>
<feature type="region of interest" description="Disordered" evidence="1">
    <location>
        <begin position="1"/>
        <end position="129"/>
    </location>
</feature>
<proteinExistence type="predicted"/>
<dbReference type="InParanoid" id="A0A0P0XE18"/>
<keyword evidence="3" id="KW-1185">Reference proteome</keyword>
<reference evidence="2 3" key="3">
    <citation type="journal article" date="2013" name="Rice">
        <title>Improvement of the Oryza sativa Nipponbare reference genome using next generation sequence and optical map data.</title>
        <authorList>
            <person name="Kawahara Y."/>
            <person name="de la Bastide M."/>
            <person name="Hamilton J.P."/>
            <person name="Kanamori H."/>
            <person name="McCombie W.R."/>
            <person name="Ouyang S."/>
            <person name="Schwartz D.C."/>
            <person name="Tanaka T."/>
            <person name="Wu J."/>
            <person name="Zhou S."/>
            <person name="Childs K.L."/>
            <person name="Davidson R.M."/>
            <person name="Lin H."/>
            <person name="Quesada-Ocampo L."/>
            <person name="Vaillancourt B."/>
            <person name="Sakai H."/>
            <person name="Lee S.S."/>
            <person name="Kim J."/>
            <person name="Numa H."/>
            <person name="Itoh T."/>
            <person name="Buell C.R."/>
            <person name="Matsumoto T."/>
        </authorList>
    </citation>
    <scope>NUCLEOTIDE SEQUENCE [LARGE SCALE GENOMIC DNA]</scope>
    <source>
        <strain evidence="3">cv. Nipponbare</strain>
    </source>
</reference>
<dbReference type="PaxDb" id="39947-A0A0P0XE18"/>
<protein>
    <submittedName>
        <fullName evidence="2">Os08g0272800 protein</fullName>
    </submittedName>
</protein>